<sequence length="35" mass="4014">MPDTYKLPLINSILLVVVEAELFKVPDTLVRLFPE</sequence>
<reference evidence="1" key="1">
    <citation type="journal article" date="2021" name="Proc. Natl. Acad. Sci. U.S.A.">
        <title>A Catalog of Tens of Thousands of Viruses from Human Metagenomes Reveals Hidden Associations with Chronic Diseases.</title>
        <authorList>
            <person name="Tisza M.J."/>
            <person name="Buck C.B."/>
        </authorList>
    </citation>
    <scope>NUCLEOTIDE SEQUENCE</scope>
    <source>
        <strain evidence="1">CtOkv13</strain>
    </source>
</reference>
<dbReference type="EMBL" id="BK014805">
    <property type="protein sequence ID" value="DAD76597.1"/>
    <property type="molecule type" value="Genomic_DNA"/>
</dbReference>
<protein>
    <submittedName>
        <fullName evidence="1">Uncharacterized protein</fullName>
    </submittedName>
</protein>
<proteinExistence type="predicted"/>
<accession>A0A8S5M2T3</accession>
<evidence type="ECO:0000313" key="1">
    <source>
        <dbReference type="EMBL" id="DAD76597.1"/>
    </source>
</evidence>
<organism evidence="1">
    <name type="scientific">Siphoviridae sp. ctOkv13</name>
    <dbReference type="NCBI Taxonomy" id="2826314"/>
    <lineage>
        <taxon>Viruses</taxon>
        <taxon>Duplodnaviria</taxon>
        <taxon>Heunggongvirae</taxon>
        <taxon>Uroviricota</taxon>
        <taxon>Caudoviricetes</taxon>
    </lineage>
</organism>
<name>A0A8S5M2T3_9CAUD</name>